<evidence type="ECO:0000256" key="1">
    <source>
        <dbReference type="SAM" id="MobiDB-lite"/>
    </source>
</evidence>
<organism evidence="2 3">
    <name type="scientific">Wolfiporia cocos (strain MD-104)</name>
    <name type="common">Brown rot fungus</name>
    <dbReference type="NCBI Taxonomy" id="742152"/>
    <lineage>
        <taxon>Eukaryota</taxon>
        <taxon>Fungi</taxon>
        <taxon>Dikarya</taxon>
        <taxon>Basidiomycota</taxon>
        <taxon>Agaricomycotina</taxon>
        <taxon>Agaricomycetes</taxon>
        <taxon>Polyporales</taxon>
        <taxon>Phaeolaceae</taxon>
        <taxon>Wolfiporia</taxon>
    </lineage>
</organism>
<proteinExistence type="predicted"/>
<dbReference type="Proteomes" id="UP000218811">
    <property type="component" value="Unassembled WGS sequence"/>
</dbReference>
<feature type="region of interest" description="Disordered" evidence="1">
    <location>
        <begin position="1"/>
        <end position="24"/>
    </location>
</feature>
<evidence type="ECO:0000313" key="3">
    <source>
        <dbReference type="Proteomes" id="UP000218811"/>
    </source>
</evidence>
<gene>
    <name evidence="2" type="ORF">WOLCODRAFT_138008</name>
</gene>
<feature type="region of interest" description="Disordered" evidence="1">
    <location>
        <begin position="168"/>
        <end position="212"/>
    </location>
</feature>
<dbReference type="AlphaFoldDB" id="A0A2H3K2N9"/>
<reference evidence="2" key="1">
    <citation type="journal article" date="2012" name="Science">
        <title>The Paleozoic origin of enzymatic lignin decomposition reconstructed from 31 fungal genomes.</title>
        <authorList>
            <person name="Floudas D."/>
            <person name="Binder M."/>
            <person name="Riley R."/>
            <person name="Barry K."/>
            <person name="Blanchette R.A."/>
            <person name="Henrissat B."/>
            <person name="Martinez A.T."/>
            <person name="Otillar R."/>
            <person name="Spatafora J.W."/>
            <person name="Yadav J.S."/>
            <person name="Aerts A."/>
            <person name="Benoit I."/>
            <person name="Boyd A."/>
            <person name="Carlson A."/>
            <person name="Copeland A."/>
            <person name="Coutinho P.M."/>
            <person name="de Vries R.P."/>
            <person name="Ferreira P."/>
            <person name="Findley K."/>
            <person name="Foster B."/>
            <person name="Gaskell J."/>
            <person name="Glotzer D."/>
            <person name="Gorecki P."/>
            <person name="Heitman J."/>
            <person name="Hesse C."/>
            <person name="Hori C."/>
            <person name="Igarashi K."/>
            <person name="Jurgens J.A."/>
            <person name="Kallen N."/>
            <person name="Kersten P."/>
            <person name="Kohler A."/>
            <person name="Kuees U."/>
            <person name="Kumar T.K.A."/>
            <person name="Kuo A."/>
            <person name="LaButti K."/>
            <person name="Larrondo L.F."/>
            <person name="Lindquist E."/>
            <person name="Ling A."/>
            <person name="Lombard V."/>
            <person name="Lucas S."/>
            <person name="Lundell T."/>
            <person name="Martin R."/>
            <person name="McLaughlin D.J."/>
            <person name="Morgenstern I."/>
            <person name="Morin E."/>
            <person name="Murat C."/>
            <person name="Nagy L.G."/>
            <person name="Nolan M."/>
            <person name="Ohm R.A."/>
            <person name="Patyshakuliyeva A."/>
            <person name="Rokas A."/>
            <person name="Ruiz-Duenas F.J."/>
            <person name="Sabat G."/>
            <person name="Salamov A."/>
            <person name="Samejima M."/>
            <person name="Schmutz J."/>
            <person name="Slot J.C."/>
            <person name="St John F."/>
            <person name="Stenlid J."/>
            <person name="Sun H."/>
            <person name="Sun S."/>
            <person name="Syed K."/>
            <person name="Tsang A."/>
            <person name="Wiebenga A."/>
            <person name="Young D."/>
            <person name="Pisabarro A."/>
            <person name="Eastwood D.C."/>
            <person name="Martin F."/>
            <person name="Cullen D."/>
            <person name="Grigoriev I.V."/>
            <person name="Hibbett D.S."/>
        </authorList>
    </citation>
    <scope>NUCLEOTIDE SEQUENCE [LARGE SCALE GENOMIC DNA]</scope>
    <source>
        <strain evidence="2">MD-104</strain>
    </source>
</reference>
<name>A0A2H3K2N9_WOLCO</name>
<accession>A0A2H3K2N9</accession>
<keyword evidence="3" id="KW-1185">Reference proteome</keyword>
<dbReference type="EMBL" id="KB468124">
    <property type="protein sequence ID" value="PCH42657.1"/>
    <property type="molecule type" value="Genomic_DNA"/>
</dbReference>
<evidence type="ECO:0000313" key="2">
    <source>
        <dbReference type="EMBL" id="PCH42657.1"/>
    </source>
</evidence>
<protein>
    <submittedName>
        <fullName evidence="2">Uncharacterized protein</fullName>
    </submittedName>
</protein>
<sequence>MSLTLTPDEASSSKTELASPSSEIDSTTAVYHFILSESPTRPARPDDATLIANRRASTRLASALLDLQSRYDDAQDDNASLSHQLYSALAALEEERQRSAALEVSNMALAVTEMALDARLQHAQAELGSERKRSARLAARAAALEARLSSCSVENAALRAELRATRAARPAQPWLPADSTPSSPRAAEAVPKGVCDTAKPLRPSKKQTSALKKSQNELLLLGKERELECALQAITALQDKLHDSQAITAYYFAQLHAGEETIDSAHSDSDGFQSPT</sequence>